<comment type="caution">
    <text evidence="1">The sequence shown here is derived from an EMBL/GenBank/DDBJ whole genome shotgun (WGS) entry which is preliminary data.</text>
</comment>
<gene>
    <name evidence="1" type="ORF">RchiOBHm_Chr2g0136231</name>
</gene>
<dbReference type="Proteomes" id="UP000238479">
    <property type="component" value="Chromosome 2"/>
</dbReference>
<dbReference type="Gramene" id="PRQ50705">
    <property type="protein sequence ID" value="PRQ50705"/>
    <property type="gene ID" value="RchiOBHm_Chr2g0136231"/>
</dbReference>
<keyword evidence="2" id="KW-1185">Reference proteome</keyword>
<dbReference type="AlphaFoldDB" id="A0A2P6RWA5"/>
<sequence length="79" mass="9416">MQKMKDHHLYSQKQEGKLVEKFVQNSCREAENRVLEATLFSSVFRRCFEELSSGIMKKSLAIFEDHMFYCNYKQIFGPE</sequence>
<organism evidence="1 2">
    <name type="scientific">Rosa chinensis</name>
    <name type="common">China rose</name>
    <dbReference type="NCBI Taxonomy" id="74649"/>
    <lineage>
        <taxon>Eukaryota</taxon>
        <taxon>Viridiplantae</taxon>
        <taxon>Streptophyta</taxon>
        <taxon>Embryophyta</taxon>
        <taxon>Tracheophyta</taxon>
        <taxon>Spermatophyta</taxon>
        <taxon>Magnoliopsida</taxon>
        <taxon>eudicotyledons</taxon>
        <taxon>Gunneridae</taxon>
        <taxon>Pentapetalae</taxon>
        <taxon>rosids</taxon>
        <taxon>fabids</taxon>
        <taxon>Rosales</taxon>
        <taxon>Rosaceae</taxon>
        <taxon>Rosoideae</taxon>
        <taxon>Rosoideae incertae sedis</taxon>
        <taxon>Rosa</taxon>
    </lineage>
</organism>
<name>A0A2P6RWA5_ROSCH</name>
<accession>A0A2P6RWA5</accession>
<evidence type="ECO:0000313" key="1">
    <source>
        <dbReference type="EMBL" id="PRQ50705.1"/>
    </source>
</evidence>
<proteinExistence type="predicted"/>
<evidence type="ECO:0000313" key="2">
    <source>
        <dbReference type="Proteomes" id="UP000238479"/>
    </source>
</evidence>
<protein>
    <submittedName>
        <fullName evidence="1">Uncharacterized protein</fullName>
    </submittedName>
</protein>
<dbReference type="EMBL" id="PDCK01000040">
    <property type="protein sequence ID" value="PRQ50705.1"/>
    <property type="molecule type" value="Genomic_DNA"/>
</dbReference>
<reference evidence="1 2" key="1">
    <citation type="journal article" date="2018" name="Nat. Genet.">
        <title>The Rosa genome provides new insights in the design of modern roses.</title>
        <authorList>
            <person name="Bendahmane M."/>
        </authorList>
    </citation>
    <scope>NUCLEOTIDE SEQUENCE [LARGE SCALE GENOMIC DNA]</scope>
    <source>
        <strain evidence="2">cv. Old Blush</strain>
    </source>
</reference>